<feature type="compositionally biased region" description="Basic and acidic residues" evidence="1">
    <location>
        <begin position="1"/>
        <end position="23"/>
    </location>
</feature>
<evidence type="ECO:0000256" key="1">
    <source>
        <dbReference type="SAM" id="MobiDB-lite"/>
    </source>
</evidence>
<reference evidence="2" key="1">
    <citation type="submission" date="2019-08" db="EMBL/GenBank/DDBJ databases">
        <authorList>
            <person name="Kucharzyk K."/>
            <person name="Murdoch R.W."/>
            <person name="Higgins S."/>
            <person name="Loffler F."/>
        </authorList>
    </citation>
    <scope>NUCLEOTIDE SEQUENCE</scope>
</reference>
<gene>
    <name evidence="2" type="ORF">SDC9_172693</name>
</gene>
<dbReference type="AlphaFoldDB" id="A0A645GGI7"/>
<protein>
    <submittedName>
        <fullName evidence="2">Uncharacterized protein</fullName>
    </submittedName>
</protein>
<comment type="caution">
    <text evidence="2">The sequence shown here is derived from an EMBL/GenBank/DDBJ whole genome shotgun (WGS) entry which is preliminary data.</text>
</comment>
<sequence length="73" mass="8421">MVGGERLRSSARPQEDSREDRGRRQPVRRAQGEKGRMVAERGQESCCPGRRVLRRMHRILQNAEHTRSGREGP</sequence>
<name>A0A645GGI7_9ZZZZ</name>
<proteinExistence type="predicted"/>
<feature type="compositionally biased region" description="Basic and acidic residues" evidence="1">
    <location>
        <begin position="30"/>
        <end position="43"/>
    </location>
</feature>
<organism evidence="2">
    <name type="scientific">bioreactor metagenome</name>
    <dbReference type="NCBI Taxonomy" id="1076179"/>
    <lineage>
        <taxon>unclassified sequences</taxon>
        <taxon>metagenomes</taxon>
        <taxon>ecological metagenomes</taxon>
    </lineage>
</organism>
<accession>A0A645GGI7</accession>
<dbReference type="EMBL" id="VSSQ01074405">
    <property type="protein sequence ID" value="MPN25286.1"/>
    <property type="molecule type" value="Genomic_DNA"/>
</dbReference>
<evidence type="ECO:0000313" key="2">
    <source>
        <dbReference type="EMBL" id="MPN25286.1"/>
    </source>
</evidence>
<feature type="region of interest" description="Disordered" evidence="1">
    <location>
        <begin position="1"/>
        <end position="45"/>
    </location>
</feature>